<name>A0A448X5K0_9PLAT</name>
<comment type="caution">
    <text evidence="1">The sequence shown here is derived from an EMBL/GenBank/DDBJ whole genome shotgun (WGS) entry which is preliminary data.</text>
</comment>
<proteinExistence type="predicted"/>
<protein>
    <submittedName>
        <fullName evidence="1">Uncharacterized protein</fullName>
    </submittedName>
</protein>
<keyword evidence="2" id="KW-1185">Reference proteome</keyword>
<accession>A0A448X5K0</accession>
<sequence length="128" mass="13711">MSVICFAFIAGGVLQPGLPVHGLCGQLHRPLPDVGRGTFASGRLRAETQPTGEAAVAHLQTGHTISREEGESLPREDVFFALVDGAWSVGVQSISWHRNGQTTCTALAWQPRLQQPLCLLAGVICHFV</sequence>
<reference evidence="1" key="1">
    <citation type="submission" date="2018-11" db="EMBL/GenBank/DDBJ databases">
        <authorList>
            <consortium name="Pathogen Informatics"/>
        </authorList>
    </citation>
    <scope>NUCLEOTIDE SEQUENCE</scope>
</reference>
<evidence type="ECO:0000313" key="2">
    <source>
        <dbReference type="Proteomes" id="UP000784294"/>
    </source>
</evidence>
<gene>
    <name evidence="1" type="ORF">PXEA_LOCUS22030</name>
</gene>
<evidence type="ECO:0000313" key="1">
    <source>
        <dbReference type="EMBL" id="VEL28590.1"/>
    </source>
</evidence>
<organism evidence="1 2">
    <name type="scientific">Protopolystoma xenopodis</name>
    <dbReference type="NCBI Taxonomy" id="117903"/>
    <lineage>
        <taxon>Eukaryota</taxon>
        <taxon>Metazoa</taxon>
        <taxon>Spiralia</taxon>
        <taxon>Lophotrochozoa</taxon>
        <taxon>Platyhelminthes</taxon>
        <taxon>Monogenea</taxon>
        <taxon>Polyopisthocotylea</taxon>
        <taxon>Polystomatidea</taxon>
        <taxon>Polystomatidae</taxon>
        <taxon>Protopolystoma</taxon>
    </lineage>
</organism>
<dbReference type="EMBL" id="CAAALY010096215">
    <property type="protein sequence ID" value="VEL28590.1"/>
    <property type="molecule type" value="Genomic_DNA"/>
</dbReference>
<dbReference type="Proteomes" id="UP000784294">
    <property type="component" value="Unassembled WGS sequence"/>
</dbReference>
<dbReference type="AlphaFoldDB" id="A0A448X5K0"/>